<dbReference type="Proteomes" id="UP000824890">
    <property type="component" value="Unassembled WGS sequence"/>
</dbReference>
<comment type="caution">
    <text evidence="1">The sequence shown here is derived from an EMBL/GenBank/DDBJ whole genome shotgun (WGS) entry which is preliminary data.</text>
</comment>
<accession>A0ABQ7YEK0</accession>
<protein>
    <submittedName>
        <fullName evidence="1">Uncharacterized protein</fullName>
    </submittedName>
</protein>
<evidence type="ECO:0000313" key="2">
    <source>
        <dbReference type="Proteomes" id="UP000824890"/>
    </source>
</evidence>
<feature type="non-terminal residue" evidence="1">
    <location>
        <position position="127"/>
    </location>
</feature>
<proteinExistence type="predicted"/>
<reference evidence="1 2" key="1">
    <citation type="submission" date="2021-05" db="EMBL/GenBank/DDBJ databases">
        <title>Genome Assembly of Synthetic Allotetraploid Brassica napus Reveals Homoeologous Exchanges between Subgenomes.</title>
        <authorList>
            <person name="Davis J.T."/>
        </authorList>
    </citation>
    <scope>NUCLEOTIDE SEQUENCE [LARGE SCALE GENOMIC DNA]</scope>
    <source>
        <strain evidence="2">cv. Da-Ae</strain>
        <tissue evidence="1">Seedling</tissue>
    </source>
</reference>
<gene>
    <name evidence="1" type="ORF">HID58_083899</name>
</gene>
<organism evidence="1 2">
    <name type="scientific">Brassica napus</name>
    <name type="common">Rape</name>
    <dbReference type="NCBI Taxonomy" id="3708"/>
    <lineage>
        <taxon>Eukaryota</taxon>
        <taxon>Viridiplantae</taxon>
        <taxon>Streptophyta</taxon>
        <taxon>Embryophyta</taxon>
        <taxon>Tracheophyta</taxon>
        <taxon>Spermatophyta</taxon>
        <taxon>Magnoliopsida</taxon>
        <taxon>eudicotyledons</taxon>
        <taxon>Gunneridae</taxon>
        <taxon>Pentapetalae</taxon>
        <taxon>rosids</taxon>
        <taxon>malvids</taxon>
        <taxon>Brassicales</taxon>
        <taxon>Brassicaceae</taxon>
        <taxon>Brassiceae</taxon>
        <taxon>Brassica</taxon>
    </lineage>
</organism>
<name>A0ABQ7YEK0_BRANA</name>
<dbReference type="EMBL" id="JAGKQM010000018">
    <property type="protein sequence ID" value="KAH0866688.1"/>
    <property type="molecule type" value="Genomic_DNA"/>
</dbReference>
<evidence type="ECO:0000313" key="1">
    <source>
        <dbReference type="EMBL" id="KAH0866688.1"/>
    </source>
</evidence>
<sequence length="127" mass="14673">MRLNPPSSSLIQGSTVISKVSQKTWQVAYSLNQSVLKRSVDVFYNMVCVTLRMYLMCSSLRCYVRHISPYDHETLQATLCYRSMDIYAEPSLSREKKNLKGSVIIEESNQVKPLKEVREVMVKAYQK</sequence>
<keyword evidence="2" id="KW-1185">Reference proteome</keyword>